<dbReference type="InterPro" id="IPR000304">
    <property type="entry name" value="Pyrroline-COOH_reductase"/>
</dbReference>
<dbReference type="UniPathway" id="UPA00098">
    <property type="reaction ID" value="UER00361"/>
</dbReference>
<feature type="binding site" evidence="6">
    <location>
        <begin position="8"/>
        <end position="13"/>
    </location>
    <ligand>
        <name>NADP(+)</name>
        <dbReference type="ChEBI" id="CHEBI:58349"/>
    </ligand>
</feature>
<dbReference type="Proteomes" id="UP000595917">
    <property type="component" value="Chromosome"/>
</dbReference>
<comment type="function">
    <text evidence="4">Catalyzes the reduction of 1-pyrroline-5-carboxylate (PCA) to L-proline.</text>
</comment>
<dbReference type="EMBL" id="CP067089">
    <property type="protein sequence ID" value="QQO09655.1"/>
    <property type="molecule type" value="Genomic_DNA"/>
</dbReference>
<keyword evidence="4" id="KW-0963">Cytoplasm</keyword>
<dbReference type="Gene3D" id="1.10.3730.10">
    <property type="entry name" value="ProC C-terminal domain-like"/>
    <property type="match status" value="1"/>
</dbReference>
<evidence type="ECO:0000256" key="2">
    <source>
        <dbReference type="ARBA" id="ARBA00022857"/>
    </source>
</evidence>
<reference evidence="10" key="1">
    <citation type="submission" date="2021-01" db="EMBL/GenBank/DDBJ databases">
        <title>Description of Breznakiella homolactica.</title>
        <authorList>
            <person name="Song Y."/>
            <person name="Brune A."/>
        </authorList>
    </citation>
    <scope>NUCLEOTIDE SEQUENCE</scope>
    <source>
        <strain evidence="10">RmG30</strain>
    </source>
</reference>
<dbReference type="GO" id="GO:0004735">
    <property type="term" value="F:pyrroline-5-carboxylate reductase activity"/>
    <property type="evidence" value="ECO:0007669"/>
    <property type="project" value="UniProtKB-UniRule"/>
</dbReference>
<evidence type="ECO:0000259" key="9">
    <source>
        <dbReference type="Pfam" id="PF14748"/>
    </source>
</evidence>
<dbReference type="SUPFAM" id="SSF51735">
    <property type="entry name" value="NAD(P)-binding Rossmann-fold domains"/>
    <property type="match status" value="1"/>
</dbReference>
<evidence type="ECO:0000313" key="10">
    <source>
        <dbReference type="EMBL" id="QQO09655.1"/>
    </source>
</evidence>
<name>A0A7T7XNM2_9SPIR</name>
<dbReference type="NCBIfam" id="TIGR00112">
    <property type="entry name" value="proC"/>
    <property type="match status" value="1"/>
</dbReference>
<dbReference type="AlphaFoldDB" id="A0A7T7XNM2"/>
<dbReference type="InterPro" id="IPR036291">
    <property type="entry name" value="NAD(P)-bd_dom_sf"/>
</dbReference>
<keyword evidence="11" id="KW-1185">Reference proteome</keyword>
<evidence type="ECO:0000313" key="11">
    <source>
        <dbReference type="Proteomes" id="UP000595917"/>
    </source>
</evidence>
<dbReference type="HAMAP" id="MF_01925">
    <property type="entry name" value="P5C_reductase"/>
    <property type="match status" value="1"/>
</dbReference>
<dbReference type="PANTHER" id="PTHR11645:SF0">
    <property type="entry name" value="PYRROLINE-5-CARBOXYLATE REDUCTASE 3"/>
    <property type="match status" value="1"/>
</dbReference>
<dbReference type="InterPro" id="IPR008927">
    <property type="entry name" value="6-PGluconate_DH-like_C_sf"/>
</dbReference>
<dbReference type="FunFam" id="1.10.3730.10:FF:000001">
    <property type="entry name" value="Pyrroline-5-carboxylate reductase"/>
    <property type="match status" value="1"/>
</dbReference>
<sequence length="275" mass="28298">MDIRISCIGSGNMGGALMRGAAKITGGKNITFTDADTAKAETLARDLGASVLRDNSEAARYGDYIFLAVKPQILPGVLKEIAPVLRERFDAGNPGIVVSMAAGFTIGAILSELANPGQPAVRMMPNTPALIARGVIAYTPSQGVPDTALARLNEILSETGIVDRVPEEYLDGVTALSGSGPAFTYMFIEALAEGGVRAGLPRELALKHAAQTVLGAAAMVQETGRTPEELTAMVASPGGTTLAGIGALEKGGFTDTAAAAVDAAFRRAGELGRRE</sequence>
<dbReference type="PROSITE" id="PS00521">
    <property type="entry name" value="P5CR"/>
    <property type="match status" value="1"/>
</dbReference>
<dbReference type="PANTHER" id="PTHR11645">
    <property type="entry name" value="PYRROLINE-5-CARBOXYLATE REDUCTASE"/>
    <property type="match status" value="1"/>
</dbReference>
<protein>
    <recommendedName>
        <fullName evidence="4 5">Pyrroline-5-carboxylate reductase</fullName>
        <shortName evidence="4">P5C reductase</shortName>
        <shortName evidence="4">P5CR</shortName>
        <ecNumber evidence="4 5">1.5.1.2</ecNumber>
    </recommendedName>
    <alternativeName>
        <fullName evidence="4">PCA reductase</fullName>
    </alternativeName>
</protein>
<dbReference type="Pfam" id="PF14748">
    <property type="entry name" value="P5CR_dimer"/>
    <property type="match status" value="1"/>
</dbReference>
<keyword evidence="3 4" id="KW-0560">Oxidoreductase</keyword>
<dbReference type="PIRSF" id="PIRSF000193">
    <property type="entry name" value="Pyrrol-5-carb_rd"/>
    <property type="match status" value="1"/>
</dbReference>
<dbReference type="GO" id="GO:0055129">
    <property type="term" value="P:L-proline biosynthetic process"/>
    <property type="evidence" value="ECO:0007669"/>
    <property type="project" value="UniProtKB-UniRule"/>
</dbReference>
<proteinExistence type="inferred from homology"/>
<evidence type="ECO:0000256" key="6">
    <source>
        <dbReference type="PIRSR" id="PIRSR000193-1"/>
    </source>
</evidence>
<evidence type="ECO:0000256" key="7">
    <source>
        <dbReference type="RuleBase" id="RU003903"/>
    </source>
</evidence>
<comment type="catalytic activity">
    <reaction evidence="4">
        <text>L-proline + NAD(+) = (S)-1-pyrroline-5-carboxylate + NADH + 2 H(+)</text>
        <dbReference type="Rhea" id="RHEA:14105"/>
        <dbReference type="ChEBI" id="CHEBI:15378"/>
        <dbReference type="ChEBI" id="CHEBI:17388"/>
        <dbReference type="ChEBI" id="CHEBI:57540"/>
        <dbReference type="ChEBI" id="CHEBI:57945"/>
        <dbReference type="ChEBI" id="CHEBI:60039"/>
        <dbReference type="EC" id="1.5.1.2"/>
    </reaction>
</comment>
<comment type="subcellular location">
    <subcellularLocation>
        <location evidence="4">Cytoplasm</location>
    </subcellularLocation>
</comment>
<evidence type="ECO:0000256" key="4">
    <source>
        <dbReference type="HAMAP-Rule" id="MF_01925"/>
    </source>
</evidence>
<comment type="similarity">
    <text evidence="1 4 7">Belongs to the pyrroline-5-carboxylate reductase family.</text>
</comment>
<dbReference type="KEGG" id="bhc:JFL75_01675"/>
<feature type="binding site" evidence="6">
    <location>
        <position position="55"/>
    </location>
    <ligand>
        <name>NADPH</name>
        <dbReference type="ChEBI" id="CHEBI:57783"/>
    </ligand>
</feature>
<evidence type="ECO:0000256" key="1">
    <source>
        <dbReference type="ARBA" id="ARBA00005525"/>
    </source>
</evidence>
<gene>
    <name evidence="4 10" type="primary">proC</name>
    <name evidence="10" type="ORF">JFL75_01675</name>
</gene>
<evidence type="ECO:0000256" key="5">
    <source>
        <dbReference type="NCBIfam" id="TIGR00112"/>
    </source>
</evidence>
<comment type="catalytic activity">
    <reaction evidence="4 7">
        <text>L-proline + NADP(+) = (S)-1-pyrroline-5-carboxylate + NADPH + 2 H(+)</text>
        <dbReference type="Rhea" id="RHEA:14109"/>
        <dbReference type="ChEBI" id="CHEBI:15378"/>
        <dbReference type="ChEBI" id="CHEBI:17388"/>
        <dbReference type="ChEBI" id="CHEBI:57783"/>
        <dbReference type="ChEBI" id="CHEBI:58349"/>
        <dbReference type="ChEBI" id="CHEBI:60039"/>
        <dbReference type="EC" id="1.5.1.2"/>
    </reaction>
</comment>
<feature type="domain" description="Pyrroline-5-carboxylate reductase dimerisation" evidence="9">
    <location>
        <begin position="167"/>
        <end position="271"/>
    </location>
</feature>
<keyword evidence="2 4" id="KW-0521">NADP</keyword>
<dbReference type="InterPro" id="IPR053790">
    <property type="entry name" value="P5CR-like_CS"/>
</dbReference>
<dbReference type="GO" id="GO:0005737">
    <property type="term" value="C:cytoplasm"/>
    <property type="evidence" value="ECO:0007669"/>
    <property type="project" value="UniProtKB-SubCell"/>
</dbReference>
<keyword evidence="4 7" id="KW-0641">Proline biosynthesis</keyword>
<comment type="pathway">
    <text evidence="4 7">Amino-acid biosynthesis; L-proline biosynthesis; L-proline from L-glutamate 5-semialdehyde: step 1/1.</text>
</comment>
<evidence type="ECO:0000256" key="3">
    <source>
        <dbReference type="ARBA" id="ARBA00023002"/>
    </source>
</evidence>
<dbReference type="SUPFAM" id="SSF48179">
    <property type="entry name" value="6-phosphogluconate dehydrogenase C-terminal domain-like"/>
    <property type="match status" value="1"/>
</dbReference>
<dbReference type="Gene3D" id="3.40.50.720">
    <property type="entry name" value="NAD(P)-binding Rossmann-like Domain"/>
    <property type="match status" value="1"/>
</dbReference>
<organism evidence="10 11">
    <name type="scientific">Breznakiella homolactica</name>
    <dbReference type="NCBI Taxonomy" id="2798577"/>
    <lineage>
        <taxon>Bacteria</taxon>
        <taxon>Pseudomonadati</taxon>
        <taxon>Spirochaetota</taxon>
        <taxon>Spirochaetia</taxon>
        <taxon>Spirochaetales</taxon>
        <taxon>Breznakiellaceae</taxon>
        <taxon>Breznakiella</taxon>
    </lineage>
</organism>
<evidence type="ECO:0000259" key="8">
    <source>
        <dbReference type="Pfam" id="PF03807"/>
    </source>
</evidence>
<dbReference type="Pfam" id="PF03807">
    <property type="entry name" value="F420_oxidored"/>
    <property type="match status" value="1"/>
</dbReference>
<keyword evidence="4 7" id="KW-0028">Amino-acid biosynthesis</keyword>
<feature type="domain" description="Pyrroline-5-carboxylate reductase catalytic N-terminal" evidence="8">
    <location>
        <begin position="5"/>
        <end position="86"/>
    </location>
</feature>
<dbReference type="RefSeq" id="WP_215626958.1">
    <property type="nucleotide sequence ID" value="NZ_CP067089.2"/>
</dbReference>
<dbReference type="InterPro" id="IPR029036">
    <property type="entry name" value="P5CR_dimer"/>
</dbReference>
<accession>A0A7T7XNM2</accession>
<feature type="binding site" evidence="6">
    <location>
        <begin position="68"/>
        <end position="71"/>
    </location>
    <ligand>
        <name>NADP(+)</name>
        <dbReference type="ChEBI" id="CHEBI:58349"/>
    </ligand>
</feature>
<dbReference type="EC" id="1.5.1.2" evidence="4 5"/>
<dbReference type="InterPro" id="IPR028939">
    <property type="entry name" value="P5C_Rdtase_cat_N"/>
</dbReference>